<dbReference type="KEGG" id="csr:Cspa_c10810"/>
<keyword evidence="4" id="KW-0812">Transmembrane</keyword>
<evidence type="ECO:0000256" key="1">
    <source>
        <dbReference type="ARBA" id="ARBA00022737"/>
    </source>
</evidence>
<name>M1MTG9_9CLOT</name>
<dbReference type="InterPro" id="IPR019734">
    <property type="entry name" value="TPR_rpt"/>
</dbReference>
<proteinExistence type="predicted"/>
<evidence type="ECO:0000313" key="6">
    <source>
        <dbReference type="Proteomes" id="UP000011728"/>
    </source>
</evidence>
<organism evidence="5 6">
    <name type="scientific">Clostridium saccharoperbutylacetonicum N1-4(HMT)</name>
    <dbReference type="NCBI Taxonomy" id="931276"/>
    <lineage>
        <taxon>Bacteria</taxon>
        <taxon>Bacillati</taxon>
        <taxon>Bacillota</taxon>
        <taxon>Clostridia</taxon>
        <taxon>Eubacteriales</taxon>
        <taxon>Clostridiaceae</taxon>
        <taxon>Clostridium</taxon>
    </lineage>
</organism>
<keyword evidence="1" id="KW-0677">Repeat</keyword>
<dbReference type="SUPFAM" id="SSF48452">
    <property type="entry name" value="TPR-like"/>
    <property type="match status" value="2"/>
</dbReference>
<dbReference type="InterPro" id="IPR050498">
    <property type="entry name" value="Ycf3"/>
</dbReference>
<accession>M1MTG9</accession>
<dbReference type="Pfam" id="PF13181">
    <property type="entry name" value="TPR_8"/>
    <property type="match status" value="2"/>
</dbReference>
<dbReference type="PANTHER" id="PTHR44858">
    <property type="entry name" value="TETRATRICOPEPTIDE REPEAT PROTEIN 6"/>
    <property type="match status" value="1"/>
</dbReference>
<sequence>MKKLDVELIKNIMKNIRKNKHIDNAKKFIRENEHINKIKMKIRENKHINSIKNRIKSNKYINSIKEYIDKNEQLRKIVKNKYFTPTISIVICFSIIAGLVSITKSFKTAKTVETMSIGANAAEIDFYDGKFDEAIDEYTKMQEKDQWPIWTVKIAEIYSIKGEFVKSNEALRKAYQARNKIIDTKVKIENFEEKDTELVNSITFTSLMNGEYKSALEYGELFSLDYPNDKALLKTMFTTYVANGDKEKAKTIIGKYKSDEATASDLADLARMNILIDNMDEGLSLLKDAWNKDKNEMKVFDVIEQITDYNKTDALDRISKLQKKEPSELAYKVWTAKIYSTSKDSVENAKKLITELEDKDVGKVSLNFIKANVYDTLGDTEKLNEVLEEIIKNDEKSLSGLHAAAWLAYNKGNYDDAFTDCEKSIKINRDYSDSYTFLIPEIAAKQDKCEEAEAYFRTALYKDPFNYEVLLRTAEYYGNTLKNSNKSLKYYDTASKLSPNDAEIYYNMSLVKISNQREDEAIELLKKSISINSKIPKYHRALGTVYINKEKNEYGIKEIRNAYNLDKNDIKTLNNAGIYYCSVEGDISRGVTNLKAAYDGINANTSTEDKTTITENYNRVKNLSDAYNKRNGAALKIPDLKLFY</sequence>
<dbReference type="OrthoDB" id="1949098at2"/>
<evidence type="ECO:0000256" key="3">
    <source>
        <dbReference type="PROSITE-ProRule" id="PRU00339"/>
    </source>
</evidence>
<dbReference type="InterPro" id="IPR011990">
    <property type="entry name" value="TPR-like_helical_dom_sf"/>
</dbReference>
<dbReference type="PROSITE" id="PS50005">
    <property type="entry name" value="TPR"/>
    <property type="match status" value="1"/>
</dbReference>
<feature type="transmembrane region" description="Helical" evidence="4">
    <location>
        <begin position="82"/>
        <end position="102"/>
    </location>
</feature>
<dbReference type="STRING" id="36745.CLSAP_10850"/>
<keyword evidence="4" id="KW-0472">Membrane</keyword>
<reference evidence="5 6" key="1">
    <citation type="submission" date="2013-02" db="EMBL/GenBank/DDBJ databases">
        <title>Genome sequence of Clostridium saccharoperbutylacetonicum N1-4(HMT).</title>
        <authorList>
            <person name="Poehlein A."/>
            <person name="Daniel R."/>
        </authorList>
    </citation>
    <scope>NUCLEOTIDE SEQUENCE [LARGE SCALE GENOMIC DNA]</scope>
    <source>
        <strain evidence="6">N1-4(HMT)</strain>
    </source>
</reference>
<dbReference type="HOGENOM" id="CLU_443914_0_0_9"/>
<dbReference type="PANTHER" id="PTHR44858:SF1">
    <property type="entry name" value="UDP-N-ACETYLGLUCOSAMINE--PEPTIDE N-ACETYLGLUCOSAMINYLTRANSFERASE SPINDLY-RELATED"/>
    <property type="match status" value="1"/>
</dbReference>
<dbReference type="EMBL" id="CP004121">
    <property type="protein sequence ID" value="AGF54857.1"/>
    <property type="molecule type" value="Genomic_DNA"/>
</dbReference>
<evidence type="ECO:0000313" key="5">
    <source>
        <dbReference type="EMBL" id="AGF54857.1"/>
    </source>
</evidence>
<dbReference type="eggNOG" id="COG0457">
    <property type="taxonomic scope" value="Bacteria"/>
</dbReference>
<evidence type="ECO:0000256" key="2">
    <source>
        <dbReference type="ARBA" id="ARBA00022803"/>
    </source>
</evidence>
<dbReference type="PATRIC" id="fig|931276.5.peg.1038"/>
<keyword evidence="2 3" id="KW-0802">TPR repeat</keyword>
<dbReference type="AlphaFoldDB" id="M1MTG9"/>
<feature type="repeat" description="TPR" evidence="3">
    <location>
        <begin position="502"/>
        <end position="535"/>
    </location>
</feature>
<dbReference type="RefSeq" id="WP_015391182.1">
    <property type="nucleotide sequence ID" value="NC_020291.1"/>
</dbReference>
<evidence type="ECO:0000256" key="4">
    <source>
        <dbReference type="SAM" id="Phobius"/>
    </source>
</evidence>
<dbReference type="SMART" id="SM00028">
    <property type="entry name" value="TPR"/>
    <property type="match status" value="5"/>
</dbReference>
<dbReference type="Gene3D" id="1.25.40.10">
    <property type="entry name" value="Tetratricopeptide repeat domain"/>
    <property type="match status" value="3"/>
</dbReference>
<keyword evidence="6" id="KW-1185">Reference proteome</keyword>
<gene>
    <name evidence="5" type="ORF">Cspa_c10810</name>
</gene>
<keyword evidence="4" id="KW-1133">Transmembrane helix</keyword>
<protein>
    <submittedName>
        <fullName evidence="5">Tetratricopeptide TPR_2 repeat-containing protein</fullName>
    </submittedName>
</protein>
<dbReference type="Proteomes" id="UP000011728">
    <property type="component" value="Chromosome"/>
</dbReference>